<dbReference type="SUPFAM" id="SSF56112">
    <property type="entry name" value="Protein kinase-like (PK-like)"/>
    <property type="match status" value="1"/>
</dbReference>
<keyword evidence="1" id="KW-0067">ATP-binding</keyword>
<dbReference type="Pfam" id="PF00069">
    <property type="entry name" value="Pkinase"/>
    <property type="match status" value="1"/>
</dbReference>
<dbReference type="PROSITE" id="PS00107">
    <property type="entry name" value="PROTEIN_KINASE_ATP"/>
    <property type="match status" value="1"/>
</dbReference>
<dbReference type="PANTHER" id="PTHR24348:SF68">
    <property type="entry name" value="SERINE_THREONINE-PROTEIN KINASE ATG1C"/>
    <property type="match status" value="1"/>
</dbReference>
<dbReference type="InterPro" id="IPR017441">
    <property type="entry name" value="Protein_kinase_ATP_BS"/>
</dbReference>
<keyword evidence="1" id="KW-0547">Nucleotide-binding</keyword>
<sequence length="246" mass="27889">MRSFAICVRVICTLCTRGLTCILRITSVRSPTGGVIVSCQDLSRNGIVYNGQHIKKNSVILMDGDVLGLPNNIEFTCHHITREPQEKLTIFDPTPPPQAAQKRLGKYIVTSQCLGTGSFATVHLALDPTRHRQVACKSIRTRKDNEVEQVMKEVKILMKLKHPNINEIYDTEQDKKFINIFLQLCTGGDLFTYITGPMGTGNPLCEAEAKYVMYQLLEGLHYLHDLMISHRDLKGFLKHPFHYILY</sequence>
<dbReference type="PROSITE" id="PS50011">
    <property type="entry name" value="PROTEIN_KINASE_DOM"/>
    <property type="match status" value="1"/>
</dbReference>
<dbReference type="InterPro" id="IPR000719">
    <property type="entry name" value="Prot_kinase_dom"/>
</dbReference>
<comment type="caution">
    <text evidence="4">The sequence shown here is derived from an EMBL/GenBank/DDBJ whole genome shotgun (WGS) entry which is preliminary data.</text>
</comment>
<evidence type="ECO:0000256" key="2">
    <source>
        <dbReference type="SAM" id="SignalP"/>
    </source>
</evidence>
<evidence type="ECO:0000313" key="4">
    <source>
        <dbReference type="EMBL" id="KAF9447792.1"/>
    </source>
</evidence>
<dbReference type="PANTHER" id="PTHR24348">
    <property type="entry name" value="SERINE/THREONINE-PROTEIN KINASE UNC-51-RELATED"/>
    <property type="match status" value="1"/>
</dbReference>
<reference evidence="4" key="1">
    <citation type="submission" date="2020-11" db="EMBL/GenBank/DDBJ databases">
        <authorList>
            <consortium name="DOE Joint Genome Institute"/>
            <person name="Ahrendt S."/>
            <person name="Riley R."/>
            <person name="Andreopoulos W."/>
            <person name="Labutti K."/>
            <person name="Pangilinan J."/>
            <person name="Ruiz-Duenas F.J."/>
            <person name="Barrasa J.M."/>
            <person name="Sanchez-Garcia M."/>
            <person name="Camarero S."/>
            <person name="Miyauchi S."/>
            <person name="Serrano A."/>
            <person name="Linde D."/>
            <person name="Babiker R."/>
            <person name="Drula E."/>
            <person name="Ayuso-Fernandez I."/>
            <person name="Pacheco R."/>
            <person name="Padilla G."/>
            <person name="Ferreira P."/>
            <person name="Barriuso J."/>
            <person name="Kellner H."/>
            <person name="Castanera R."/>
            <person name="Alfaro M."/>
            <person name="Ramirez L."/>
            <person name="Pisabarro A.G."/>
            <person name="Kuo A."/>
            <person name="Tritt A."/>
            <person name="Lipzen A."/>
            <person name="He G."/>
            <person name="Yan M."/>
            <person name="Ng V."/>
            <person name="Cullen D."/>
            <person name="Martin F."/>
            <person name="Rosso M.-N."/>
            <person name="Henrissat B."/>
            <person name="Hibbett D."/>
            <person name="Martinez A.T."/>
            <person name="Grigoriev I.V."/>
        </authorList>
    </citation>
    <scope>NUCLEOTIDE SEQUENCE</scope>
    <source>
        <strain evidence="4">MF-IS2</strain>
    </source>
</reference>
<dbReference type="GO" id="GO:0005524">
    <property type="term" value="F:ATP binding"/>
    <property type="evidence" value="ECO:0007669"/>
    <property type="project" value="UniProtKB-UniRule"/>
</dbReference>
<dbReference type="SUPFAM" id="SSF49879">
    <property type="entry name" value="SMAD/FHA domain"/>
    <property type="match status" value="1"/>
</dbReference>
<dbReference type="GO" id="GO:0004674">
    <property type="term" value="F:protein serine/threonine kinase activity"/>
    <property type="evidence" value="ECO:0007669"/>
    <property type="project" value="InterPro"/>
</dbReference>
<protein>
    <submittedName>
        <fullName evidence="4">Kinase-like protein</fullName>
    </submittedName>
</protein>
<dbReference type="Gene3D" id="2.60.200.20">
    <property type="match status" value="1"/>
</dbReference>
<proteinExistence type="predicted"/>
<dbReference type="AlphaFoldDB" id="A0A9P5XCX8"/>
<feature type="chain" id="PRO_5040450248" evidence="2">
    <location>
        <begin position="19"/>
        <end position="246"/>
    </location>
</feature>
<dbReference type="Gene3D" id="1.10.510.10">
    <property type="entry name" value="Transferase(Phosphotransferase) domain 1"/>
    <property type="match status" value="1"/>
</dbReference>
<keyword evidence="5" id="KW-1185">Reference proteome</keyword>
<dbReference type="GO" id="GO:0010506">
    <property type="term" value="P:regulation of autophagy"/>
    <property type="evidence" value="ECO:0007669"/>
    <property type="project" value="InterPro"/>
</dbReference>
<dbReference type="InterPro" id="IPR045269">
    <property type="entry name" value="Atg1-like"/>
</dbReference>
<gene>
    <name evidence="4" type="ORF">P691DRAFT_90527</name>
</gene>
<dbReference type="Proteomes" id="UP000807342">
    <property type="component" value="Unassembled WGS sequence"/>
</dbReference>
<evidence type="ECO:0000313" key="5">
    <source>
        <dbReference type="Proteomes" id="UP000807342"/>
    </source>
</evidence>
<keyword evidence="4" id="KW-0418">Kinase</keyword>
<keyword evidence="4" id="KW-0808">Transferase</keyword>
<dbReference type="InterPro" id="IPR011009">
    <property type="entry name" value="Kinase-like_dom_sf"/>
</dbReference>
<accession>A0A9P5XCX8</accession>
<dbReference type="InterPro" id="IPR008984">
    <property type="entry name" value="SMAD_FHA_dom_sf"/>
</dbReference>
<name>A0A9P5XCX8_9AGAR</name>
<evidence type="ECO:0000259" key="3">
    <source>
        <dbReference type="PROSITE" id="PS50011"/>
    </source>
</evidence>
<feature type="binding site" evidence="1">
    <location>
        <position position="137"/>
    </location>
    <ligand>
        <name>ATP</name>
        <dbReference type="ChEBI" id="CHEBI:30616"/>
    </ligand>
</feature>
<evidence type="ECO:0000256" key="1">
    <source>
        <dbReference type="PROSITE-ProRule" id="PRU10141"/>
    </source>
</evidence>
<dbReference type="GO" id="GO:0005737">
    <property type="term" value="C:cytoplasm"/>
    <property type="evidence" value="ECO:0007669"/>
    <property type="project" value="TreeGrafter"/>
</dbReference>
<dbReference type="EMBL" id="MU151185">
    <property type="protein sequence ID" value="KAF9447792.1"/>
    <property type="molecule type" value="Genomic_DNA"/>
</dbReference>
<feature type="domain" description="Protein kinase" evidence="3">
    <location>
        <begin position="108"/>
        <end position="246"/>
    </location>
</feature>
<keyword evidence="2" id="KW-0732">Signal</keyword>
<dbReference type="OrthoDB" id="40902at2759"/>
<feature type="signal peptide" evidence="2">
    <location>
        <begin position="1"/>
        <end position="18"/>
    </location>
</feature>
<organism evidence="4 5">
    <name type="scientific">Macrolepiota fuliginosa MF-IS2</name>
    <dbReference type="NCBI Taxonomy" id="1400762"/>
    <lineage>
        <taxon>Eukaryota</taxon>
        <taxon>Fungi</taxon>
        <taxon>Dikarya</taxon>
        <taxon>Basidiomycota</taxon>
        <taxon>Agaricomycotina</taxon>
        <taxon>Agaricomycetes</taxon>
        <taxon>Agaricomycetidae</taxon>
        <taxon>Agaricales</taxon>
        <taxon>Agaricineae</taxon>
        <taxon>Agaricaceae</taxon>
        <taxon>Macrolepiota</taxon>
    </lineage>
</organism>
<dbReference type="SMART" id="SM00220">
    <property type="entry name" value="S_TKc"/>
    <property type="match status" value="1"/>
</dbReference>